<evidence type="ECO:0000313" key="3">
    <source>
        <dbReference type="EMBL" id="KAF8003104.1"/>
    </source>
</evidence>
<gene>
    <name evidence="3" type="ORF">HF325_002349</name>
</gene>
<protein>
    <submittedName>
        <fullName evidence="3">Uncharacterized protein</fullName>
    </submittedName>
</protein>
<name>A0A8H7LC81_9ASCO</name>
<evidence type="ECO:0000256" key="1">
    <source>
        <dbReference type="SAM" id="Coils"/>
    </source>
</evidence>
<feature type="region of interest" description="Disordered" evidence="2">
    <location>
        <begin position="1"/>
        <end position="24"/>
    </location>
</feature>
<proteinExistence type="predicted"/>
<dbReference type="Proteomes" id="UP000649328">
    <property type="component" value="Unassembled WGS sequence"/>
</dbReference>
<organism evidence="3 4">
    <name type="scientific">Metschnikowia pulcherrima</name>
    <dbReference type="NCBI Taxonomy" id="27326"/>
    <lineage>
        <taxon>Eukaryota</taxon>
        <taxon>Fungi</taxon>
        <taxon>Dikarya</taxon>
        <taxon>Ascomycota</taxon>
        <taxon>Saccharomycotina</taxon>
        <taxon>Pichiomycetes</taxon>
        <taxon>Metschnikowiaceae</taxon>
        <taxon>Metschnikowia</taxon>
    </lineage>
</organism>
<reference evidence="3" key="1">
    <citation type="submission" date="2020-10" db="EMBL/GenBank/DDBJ databases">
        <title>The Whole-Genome Sequence of Metschnikowia persimmonesis, a Novel Endophytic Yeast Species Isolated from Medicinal Plant Diospyros kaki Thumb.</title>
        <authorList>
            <person name="Rahmat E."/>
            <person name="Kang Y."/>
        </authorList>
    </citation>
    <scope>NUCLEOTIDE SEQUENCE</scope>
    <source>
        <strain evidence="3">KIOM G15050</strain>
    </source>
</reference>
<keyword evidence="4" id="KW-1185">Reference proteome</keyword>
<sequence length="98" mass="11090">MKKEVGNCTDAMRQSGTQIHDVKRDIDDVHEKLAVTRDQEERANAAFQRQRDDLLSRVAAAEEENAAAREKFAKALSFLKETSHLKKRKGRGVTPIAR</sequence>
<evidence type="ECO:0000313" key="4">
    <source>
        <dbReference type="Proteomes" id="UP000649328"/>
    </source>
</evidence>
<dbReference type="AlphaFoldDB" id="A0A8H7LC81"/>
<comment type="caution">
    <text evidence="3">The sequence shown here is derived from an EMBL/GenBank/DDBJ whole genome shotgun (WGS) entry which is preliminary data.</text>
</comment>
<feature type="coiled-coil region" evidence="1">
    <location>
        <begin position="37"/>
        <end position="71"/>
    </location>
</feature>
<keyword evidence="1" id="KW-0175">Coiled coil</keyword>
<accession>A0A8H7LC81</accession>
<evidence type="ECO:0000256" key="2">
    <source>
        <dbReference type="SAM" id="MobiDB-lite"/>
    </source>
</evidence>
<dbReference type="EMBL" id="JACBPP010000003">
    <property type="protein sequence ID" value="KAF8003104.1"/>
    <property type="molecule type" value="Genomic_DNA"/>
</dbReference>